<keyword evidence="4" id="KW-0551">Lipid droplet</keyword>
<reference evidence="10" key="1">
    <citation type="submission" date="2021-01" db="EMBL/GenBank/DDBJ databases">
        <title>A chromosome-scale assembly of European eel, Anguilla anguilla.</title>
        <authorList>
            <person name="Henkel C."/>
            <person name="Jong-Raadsen S.A."/>
            <person name="Dufour S."/>
            <person name="Weltzien F.-A."/>
            <person name="Palstra A.P."/>
            <person name="Pelster B."/>
            <person name="Spaink H.P."/>
            <person name="Van Den Thillart G.E."/>
            <person name="Jansen H."/>
            <person name="Zahm M."/>
            <person name="Klopp C."/>
            <person name="Cedric C."/>
            <person name="Louis A."/>
            <person name="Berthelot C."/>
            <person name="Parey E."/>
            <person name="Roest Crollius H."/>
            <person name="Montfort J."/>
            <person name="Robinson-Rechavi M."/>
            <person name="Bucao C."/>
            <person name="Bouchez O."/>
            <person name="Gislard M."/>
            <person name="Lluch J."/>
            <person name="Milhes M."/>
            <person name="Lampietro C."/>
            <person name="Lopez Roques C."/>
            <person name="Donnadieu C."/>
            <person name="Braasch I."/>
            <person name="Desvignes T."/>
            <person name="Postlethwait J."/>
            <person name="Bobe J."/>
            <person name="Guiguen Y."/>
            <person name="Dirks R."/>
        </authorList>
    </citation>
    <scope>NUCLEOTIDE SEQUENCE</scope>
    <source>
        <strain evidence="10">Tag_6206</strain>
        <tissue evidence="10">Liver</tissue>
    </source>
</reference>
<comment type="subcellular location">
    <subcellularLocation>
        <location evidence="1">Endoplasmic reticulum membrane</location>
        <topology evidence="1">Multi-pass membrane protein</topology>
    </subcellularLocation>
    <subcellularLocation>
        <location evidence="2">Lipid droplet</location>
    </subcellularLocation>
</comment>
<keyword evidence="5 9" id="KW-0812">Transmembrane</keyword>
<dbReference type="AlphaFoldDB" id="A0A9D3LNG1"/>
<evidence type="ECO:0000313" key="11">
    <source>
        <dbReference type="Proteomes" id="UP001044222"/>
    </source>
</evidence>
<evidence type="ECO:0000313" key="10">
    <source>
        <dbReference type="EMBL" id="KAG5832240.1"/>
    </source>
</evidence>
<dbReference type="Pfam" id="PF16015">
    <property type="entry name" value="Promethin"/>
    <property type="match status" value="1"/>
</dbReference>
<evidence type="ECO:0000256" key="4">
    <source>
        <dbReference type="ARBA" id="ARBA00022677"/>
    </source>
</evidence>
<sequence>MQCSNVVSLRRVFLQFQSRFCTLMESLNSDPKMAEFMNTSLGKYLNGHPFLALSLLVFGALATVPVGLFLVFAMVTFISATVGFVLLEVFLLTLGGATLLCVLCGVAMVAVIVSFILSAIYITTSNLLNLYYSQRVSEEKSDATKTLGSENLRGQ</sequence>
<comment type="caution">
    <text evidence="10">The sequence shown here is derived from an EMBL/GenBank/DDBJ whole genome shotgun (WGS) entry which is preliminary data.</text>
</comment>
<keyword evidence="6" id="KW-0256">Endoplasmic reticulum</keyword>
<evidence type="ECO:0000256" key="9">
    <source>
        <dbReference type="SAM" id="Phobius"/>
    </source>
</evidence>
<keyword evidence="8 9" id="KW-0472">Membrane</keyword>
<evidence type="ECO:0000256" key="7">
    <source>
        <dbReference type="ARBA" id="ARBA00022989"/>
    </source>
</evidence>
<gene>
    <name evidence="10" type="ORF">ANANG_G00288990</name>
</gene>
<comment type="similarity">
    <text evidence="3">Belongs to the LDAF1 family.</text>
</comment>
<feature type="transmembrane region" description="Helical" evidence="9">
    <location>
        <begin position="50"/>
        <end position="77"/>
    </location>
</feature>
<dbReference type="OrthoDB" id="9943433at2759"/>
<evidence type="ECO:0000256" key="8">
    <source>
        <dbReference type="ARBA" id="ARBA00023136"/>
    </source>
</evidence>
<evidence type="ECO:0008006" key="12">
    <source>
        <dbReference type="Google" id="ProtNLM"/>
    </source>
</evidence>
<dbReference type="PANTHER" id="PTHR14275:SF0">
    <property type="entry name" value="LIPID DROPLET ASSEMBLY FACTOR 1"/>
    <property type="match status" value="1"/>
</dbReference>
<protein>
    <recommendedName>
        <fullName evidence="12">Promethin</fullName>
    </recommendedName>
</protein>
<keyword evidence="7 9" id="KW-1133">Transmembrane helix</keyword>
<organism evidence="10 11">
    <name type="scientific">Anguilla anguilla</name>
    <name type="common">European freshwater eel</name>
    <name type="synonym">Muraena anguilla</name>
    <dbReference type="NCBI Taxonomy" id="7936"/>
    <lineage>
        <taxon>Eukaryota</taxon>
        <taxon>Metazoa</taxon>
        <taxon>Chordata</taxon>
        <taxon>Craniata</taxon>
        <taxon>Vertebrata</taxon>
        <taxon>Euteleostomi</taxon>
        <taxon>Actinopterygii</taxon>
        <taxon>Neopterygii</taxon>
        <taxon>Teleostei</taxon>
        <taxon>Anguilliformes</taxon>
        <taxon>Anguillidae</taxon>
        <taxon>Anguilla</taxon>
    </lineage>
</organism>
<dbReference type="EMBL" id="JAFIRN010000017">
    <property type="protein sequence ID" value="KAG5832240.1"/>
    <property type="molecule type" value="Genomic_DNA"/>
</dbReference>
<proteinExistence type="inferred from homology"/>
<dbReference type="OMA" id="CASRGQM"/>
<evidence type="ECO:0000256" key="6">
    <source>
        <dbReference type="ARBA" id="ARBA00022824"/>
    </source>
</evidence>
<dbReference type="GO" id="GO:0005811">
    <property type="term" value="C:lipid droplet"/>
    <property type="evidence" value="ECO:0007669"/>
    <property type="project" value="UniProtKB-SubCell"/>
</dbReference>
<accession>A0A9D3LNG1</accession>
<name>A0A9D3LNG1_ANGAN</name>
<feature type="transmembrane region" description="Helical" evidence="9">
    <location>
        <begin position="89"/>
        <end position="122"/>
    </location>
</feature>
<evidence type="ECO:0000256" key="2">
    <source>
        <dbReference type="ARBA" id="ARBA00004502"/>
    </source>
</evidence>
<evidence type="ECO:0000256" key="1">
    <source>
        <dbReference type="ARBA" id="ARBA00004477"/>
    </source>
</evidence>
<evidence type="ECO:0000256" key="3">
    <source>
        <dbReference type="ARBA" id="ARBA00007618"/>
    </source>
</evidence>
<evidence type="ECO:0000256" key="5">
    <source>
        <dbReference type="ARBA" id="ARBA00022692"/>
    </source>
</evidence>
<dbReference type="GO" id="GO:0005789">
    <property type="term" value="C:endoplasmic reticulum membrane"/>
    <property type="evidence" value="ECO:0007669"/>
    <property type="project" value="UniProtKB-SubCell"/>
</dbReference>
<keyword evidence="11" id="KW-1185">Reference proteome</keyword>
<dbReference type="PANTHER" id="PTHR14275">
    <property type="entry name" value="PROMETHIN"/>
    <property type="match status" value="1"/>
</dbReference>
<dbReference type="InterPro" id="IPR029709">
    <property type="entry name" value="LDAF1"/>
</dbReference>
<dbReference type="Proteomes" id="UP001044222">
    <property type="component" value="Chromosome 17"/>
</dbReference>